<proteinExistence type="predicted"/>
<dbReference type="InterPro" id="IPR050553">
    <property type="entry name" value="Thioredoxin_ResA/DsbE_sf"/>
</dbReference>
<evidence type="ECO:0000313" key="7">
    <source>
        <dbReference type="Proteomes" id="UP000547058"/>
    </source>
</evidence>
<dbReference type="PANTHER" id="PTHR42852:SF6">
    <property type="entry name" value="THIOL:DISULFIDE INTERCHANGE PROTEIN DSBE"/>
    <property type="match status" value="1"/>
</dbReference>
<dbReference type="Pfam" id="PF00578">
    <property type="entry name" value="AhpC-TSA"/>
    <property type="match status" value="1"/>
</dbReference>
<evidence type="ECO:0000256" key="4">
    <source>
        <dbReference type="ARBA" id="ARBA00023284"/>
    </source>
</evidence>
<keyword evidence="4" id="KW-0676">Redox-active center</keyword>
<name>A0A7W3FJX1_9GAMM</name>
<dbReference type="InterPro" id="IPR036249">
    <property type="entry name" value="Thioredoxin-like_sf"/>
</dbReference>
<dbReference type="GO" id="GO:0017004">
    <property type="term" value="P:cytochrome complex assembly"/>
    <property type="evidence" value="ECO:0007669"/>
    <property type="project" value="UniProtKB-KW"/>
</dbReference>
<dbReference type="GO" id="GO:0030313">
    <property type="term" value="C:cell envelope"/>
    <property type="evidence" value="ECO:0007669"/>
    <property type="project" value="UniProtKB-SubCell"/>
</dbReference>
<dbReference type="GO" id="GO:0015036">
    <property type="term" value="F:disulfide oxidoreductase activity"/>
    <property type="evidence" value="ECO:0007669"/>
    <property type="project" value="UniProtKB-ARBA"/>
</dbReference>
<gene>
    <name evidence="6" type="ORF">H4O11_03810</name>
</gene>
<dbReference type="EMBL" id="JACGXS010000001">
    <property type="protein sequence ID" value="MBA8680928.1"/>
    <property type="molecule type" value="Genomic_DNA"/>
</dbReference>
<dbReference type="SUPFAM" id="SSF52833">
    <property type="entry name" value="Thioredoxin-like"/>
    <property type="match status" value="1"/>
</dbReference>
<protein>
    <submittedName>
        <fullName evidence="6">TlpA family protein disulfide reductase</fullName>
    </submittedName>
</protein>
<keyword evidence="2" id="KW-0201">Cytochrome c-type biogenesis</keyword>
<dbReference type="AlphaFoldDB" id="A0A7W3FJX1"/>
<feature type="domain" description="Thioredoxin" evidence="5">
    <location>
        <begin position="34"/>
        <end position="177"/>
    </location>
</feature>
<evidence type="ECO:0000259" key="5">
    <source>
        <dbReference type="PROSITE" id="PS51352"/>
    </source>
</evidence>
<dbReference type="GO" id="GO:0016209">
    <property type="term" value="F:antioxidant activity"/>
    <property type="evidence" value="ECO:0007669"/>
    <property type="project" value="InterPro"/>
</dbReference>
<evidence type="ECO:0000256" key="3">
    <source>
        <dbReference type="ARBA" id="ARBA00023157"/>
    </source>
</evidence>
<comment type="caution">
    <text evidence="6">The sequence shown here is derived from an EMBL/GenBank/DDBJ whole genome shotgun (WGS) entry which is preliminary data.</text>
</comment>
<dbReference type="PROSITE" id="PS51352">
    <property type="entry name" value="THIOREDOXIN_2"/>
    <property type="match status" value="1"/>
</dbReference>
<accession>A0A7W3FJX1</accession>
<reference evidence="6 7" key="1">
    <citation type="submission" date="2020-08" db="EMBL/GenBank/DDBJ databases">
        <title>Stenotrophomonas tumulicola JCM 30961.</title>
        <authorList>
            <person name="Deng Y."/>
        </authorList>
    </citation>
    <scope>NUCLEOTIDE SEQUENCE [LARGE SCALE GENOMIC DNA]</scope>
    <source>
        <strain evidence="6 7">JCM 30961</strain>
    </source>
</reference>
<evidence type="ECO:0000256" key="2">
    <source>
        <dbReference type="ARBA" id="ARBA00022748"/>
    </source>
</evidence>
<dbReference type="CDD" id="cd02966">
    <property type="entry name" value="TlpA_like_family"/>
    <property type="match status" value="1"/>
</dbReference>
<dbReference type="Proteomes" id="UP000547058">
    <property type="component" value="Unassembled WGS sequence"/>
</dbReference>
<dbReference type="PROSITE" id="PS00194">
    <property type="entry name" value="THIOREDOXIN_1"/>
    <property type="match status" value="1"/>
</dbReference>
<organism evidence="6 7">
    <name type="scientific">Stenotrophomonas tumulicola</name>
    <dbReference type="NCBI Taxonomy" id="1685415"/>
    <lineage>
        <taxon>Bacteria</taxon>
        <taxon>Pseudomonadati</taxon>
        <taxon>Pseudomonadota</taxon>
        <taxon>Gammaproteobacteria</taxon>
        <taxon>Lysobacterales</taxon>
        <taxon>Lysobacteraceae</taxon>
        <taxon>Stenotrophomonas</taxon>
    </lineage>
</organism>
<dbReference type="Gene3D" id="3.40.30.10">
    <property type="entry name" value="Glutaredoxin"/>
    <property type="match status" value="1"/>
</dbReference>
<keyword evidence="7" id="KW-1185">Reference proteome</keyword>
<keyword evidence="3" id="KW-1015">Disulfide bond</keyword>
<dbReference type="RefSeq" id="WP_182338077.1">
    <property type="nucleotide sequence ID" value="NZ_JACGXS010000001.1"/>
</dbReference>
<evidence type="ECO:0000313" key="6">
    <source>
        <dbReference type="EMBL" id="MBA8680928.1"/>
    </source>
</evidence>
<sequence>MTRHATRLLTDDGASPSRNLRRLLLAGFLLLAAPCFAQQAPALHWTTLDGSSASLEQWKGRPVLLNYWASWCGPCLKELPDLQRLSQAQGKVPGGLRVVGVALDEADAAAALRDQLKLTYPQLVEPDGPPGSAARFGNSAGTLPFSVLLDGEGRVLRTHHGPLDAAELAQWAAIAGTAK</sequence>
<comment type="subcellular location">
    <subcellularLocation>
        <location evidence="1">Cell envelope</location>
    </subcellularLocation>
</comment>
<dbReference type="InterPro" id="IPR013766">
    <property type="entry name" value="Thioredoxin_domain"/>
</dbReference>
<dbReference type="InterPro" id="IPR000866">
    <property type="entry name" value="AhpC/TSA"/>
</dbReference>
<dbReference type="InterPro" id="IPR017937">
    <property type="entry name" value="Thioredoxin_CS"/>
</dbReference>
<dbReference type="PANTHER" id="PTHR42852">
    <property type="entry name" value="THIOL:DISULFIDE INTERCHANGE PROTEIN DSBE"/>
    <property type="match status" value="1"/>
</dbReference>
<evidence type="ECO:0000256" key="1">
    <source>
        <dbReference type="ARBA" id="ARBA00004196"/>
    </source>
</evidence>